<dbReference type="EC" id="3.4.-.-" evidence="4"/>
<dbReference type="Pfam" id="PF01551">
    <property type="entry name" value="Peptidase_M23"/>
    <property type="match status" value="1"/>
</dbReference>
<dbReference type="EMBL" id="CP146275">
    <property type="protein sequence ID" value="WWT31920.1"/>
    <property type="molecule type" value="Genomic_DNA"/>
</dbReference>
<reference evidence="4 5" key="1">
    <citation type="submission" date="2024-02" db="EMBL/GenBank/DDBJ databases">
        <title>Complete genome sequence of Pelagibacterium nitratireducens ZH15.</title>
        <authorList>
            <person name="Zhao L.H."/>
        </authorList>
    </citation>
    <scope>NUCLEOTIDE SEQUENCE [LARGE SCALE GENOMIC DNA]</scope>
    <source>
        <strain evidence="4 5">ZH15</strain>
    </source>
</reference>
<dbReference type="PANTHER" id="PTHR21666">
    <property type="entry name" value="PEPTIDASE-RELATED"/>
    <property type="match status" value="1"/>
</dbReference>
<feature type="domain" description="M23ase beta-sheet core" evidence="3">
    <location>
        <begin position="199"/>
        <end position="289"/>
    </location>
</feature>
<proteinExistence type="predicted"/>
<feature type="region of interest" description="Disordered" evidence="1">
    <location>
        <begin position="310"/>
        <end position="329"/>
    </location>
</feature>
<name>A0ABZ2HX55_9HYPH</name>
<protein>
    <submittedName>
        <fullName evidence="4">M23 family metallopeptidase</fullName>
        <ecNumber evidence="4">3.4.-.-</ecNumber>
    </submittedName>
</protein>
<organism evidence="4 5">
    <name type="scientific">Pelagibacterium nitratireducens</name>
    <dbReference type="NCBI Taxonomy" id="1046114"/>
    <lineage>
        <taxon>Bacteria</taxon>
        <taxon>Pseudomonadati</taxon>
        <taxon>Pseudomonadota</taxon>
        <taxon>Alphaproteobacteria</taxon>
        <taxon>Hyphomicrobiales</taxon>
        <taxon>Devosiaceae</taxon>
        <taxon>Pelagibacterium</taxon>
    </lineage>
</organism>
<dbReference type="RefSeq" id="WP_338607381.1">
    <property type="nucleotide sequence ID" value="NZ_CP146275.1"/>
</dbReference>
<evidence type="ECO:0000256" key="1">
    <source>
        <dbReference type="SAM" id="MobiDB-lite"/>
    </source>
</evidence>
<dbReference type="SUPFAM" id="SSF51261">
    <property type="entry name" value="Duplicated hybrid motif"/>
    <property type="match status" value="1"/>
</dbReference>
<evidence type="ECO:0000313" key="4">
    <source>
        <dbReference type="EMBL" id="WWT31920.1"/>
    </source>
</evidence>
<keyword evidence="5" id="KW-1185">Reference proteome</keyword>
<feature type="signal peptide" evidence="2">
    <location>
        <begin position="1"/>
        <end position="19"/>
    </location>
</feature>
<dbReference type="GO" id="GO:0016787">
    <property type="term" value="F:hydrolase activity"/>
    <property type="evidence" value="ECO:0007669"/>
    <property type="project" value="UniProtKB-KW"/>
</dbReference>
<dbReference type="Proteomes" id="UP001369958">
    <property type="component" value="Chromosome"/>
</dbReference>
<evidence type="ECO:0000313" key="5">
    <source>
        <dbReference type="Proteomes" id="UP001369958"/>
    </source>
</evidence>
<gene>
    <name evidence="4" type="ORF">V6617_13000</name>
</gene>
<keyword evidence="2" id="KW-0732">Signal</keyword>
<evidence type="ECO:0000256" key="2">
    <source>
        <dbReference type="SAM" id="SignalP"/>
    </source>
</evidence>
<dbReference type="InterPro" id="IPR011055">
    <property type="entry name" value="Dup_hybrid_motif"/>
</dbReference>
<accession>A0ABZ2HX55</accession>
<dbReference type="Gene3D" id="2.70.70.10">
    <property type="entry name" value="Glucose Permease (Domain IIA)"/>
    <property type="match status" value="1"/>
</dbReference>
<feature type="chain" id="PRO_5045152514" evidence="2">
    <location>
        <begin position="20"/>
        <end position="329"/>
    </location>
</feature>
<dbReference type="CDD" id="cd12797">
    <property type="entry name" value="M23_peptidase"/>
    <property type="match status" value="1"/>
</dbReference>
<evidence type="ECO:0000259" key="3">
    <source>
        <dbReference type="Pfam" id="PF01551"/>
    </source>
</evidence>
<sequence length="329" mass="36001">MHRALATALLASLSMPVIAQNSDTLDIGRERSEAFLAGDLEPIWEDMTPQMQDGLGSLDDFSAFRQQVVTDLGEETAVLDEQFTAEGDFGVYTRVGEWSLLDTPIVMQWSFNSGGMIAGFFVQPQPQAAPSAYLDYQTGTDLRLPFEGEWFVFWGGHDIADNYHAADPAQRFAYDFVVREDDRSYSGDPQRLENYHCWGREILAPADGQVIAMVNDLADQPIGETDAENPAGNHVILALADNEFAFLAHMQQDTITVQRGQEVSAGDVLGLCGNSGNTSEPHLHFHLQTTPDLSEGEGLPAQFQNIEIDGEPVARGEPVRGQTVAPATP</sequence>
<keyword evidence="4" id="KW-0378">Hydrolase</keyword>
<dbReference type="InterPro" id="IPR050570">
    <property type="entry name" value="Cell_wall_metabolism_enzyme"/>
</dbReference>
<dbReference type="InterPro" id="IPR016047">
    <property type="entry name" value="M23ase_b-sheet_dom"/>
</dbReference>
<dbReference type="PANTHER" id="PTHR21666:SF270">
    <property type="entry name" value="MUREIN HYDROLASE ACTIVATOR ENVC"/>
    <property type="match status" value="1"/>
</dbReference>